<dbReference type="PANTHER" id="PTHR48078">
    <property type="entry name" value="THREONINE DEHYDRATASE, MITOCHONDRIAL-RELATED"/>
    <property type="match status" value="1"/>
</dbReference>
<dbReference type="GO" id="GO:0070689">
    <property type="term" value="P:L-threonine catabolic process to propionate"/>
    <property type="evidence" value="ECO:0007669"/>
    <property type="project" value="UniProtKB-UniPathway"/>
</dbReference>
<keyword evidence="9" id="KW-1185">Reference proteome</keyword>
<dbReference type="InterPro" id="IPR005789">
    <property type="entry name" value="Thr_deHydtase_catblc"/>
</dbReference>
<dbReference type="FunFam" id="3.40.50.1100:FF:000007">
    <property type="entry name" value="L-threonine dehydratase catabolic TdcB"/>
    <property type="match status" value="1"/>
</dbReference>
<reference evidence="8 9" key="1">
    <citation type="submission" date="2016-07" db="EMBL/GenBank/DDBJ databases">
        <title>Complete genome sequence of Bradyrhizobium icense LMTR 13T, a potential inoculant strain isolated from lima bean (Phaseolus lunatus) in Peru.</title>
        <authorList>
            <person name="Ormeno-Orrillo E."/>
            <person name="Duran D."/>
            <person name="Rogel M.A."/>
            <person name="Rey L."/>
            <person name="Imperial J."/>
            <person name="Ruiz-Argueso T."/>
            <person name="Martinez-Romero E."/>
        </authorList>
    </citation>
    <scope>NUCLEOTIDE SEQUENCE [LARGE SCALE GENOMIC DNA]</scope>
    <source>
        <strain evidence="8 9">LMTR 13</strain>
    </source>
</reference>
<evidence type="ECO:0000256" key="2">
    <source>
        <dbReference type="ARBA" id="ARBA00010869"/>
    </source>
</evidence>
<dbReference type="InterPro" id="IPR002912">
    <property type="entry name" value="ACT_dom"/>
</dbReference>
<comment type="subunit">
    <text evidence="6">In the native structure, TdcB is in a dimeric form, whereas in the TdcB-AMP complex, it exists in a tetrameric form (dimer of dimers).</text>
</comment>
<sequence length="398" mass="42214">MTLADIRAAEATISDSILLTGCNKSRTLSEICSCDIWIKSENLQFTSTFKERGALNRLHALSPEERQRGVVAMSAGNHAQGVAYHAKRLGIPATILMPIGTPMVKIENTRRHSAEVIISGQTLEDAGRFARELCKTRGMTFIHPYDDRLIMAGQGTIALEMLAAVPDLDVLVVPIGGGGLISGVAVAAKSLKPDVKIVGVQAQLYPSMYNAVRNEHLPMRGDTLAEGIAVKAPGEITRQIVRELVDDIVLVTEDQLERAVAMLISIEKTVVEGAGAAGLAAVLATPDRLAGQKVGLILSGGNIDTRLIASVLTRELAREGRLTQLTLDIADRAGQLAAVSALLAEAGANIIEVSHQRTFSALPAKATLLELVIETRDRAHLADILAKLAAAGLVARCG</sequence>
<dbReference type="InterPro" id="IPR001926">
    <property type="entry name" value="TrpB-like_PALP"/>
</dbReference>
<dbReference type="PANTHER" id="PTHR48078:SF6">
    <property type="entry name" value="L-THREONINE DEHYDRATASE CATABOLIC TDCB"/>
    <property type="match status" value="1"/>
</dbReference>
<name>A0A1B1USU3_9BRAD</name>
<dbReference type="NCBIfam" id="NF005600">
    <property type="entry name" value="PRK07334.1"/>
    <property type="match status" value="1"/>
</dbReference>
<dbReference type="SUPFAM" id="SSF53686">
    <property type="entry name" value="Tryptophan synthase beta subunit-like PLP-dependent enzymes"/>
    <property type="match status" value="1"/>
</dbReference>
<accession>A0A1B1USU3</accession>
<dbReference type="GO" id="GO:0030170">
    <property type="term" value="F:pyridoxal phosphate binding"/>
    <property type="evidence" value="ECO:0007669"/>
    <property type="project" value="UniProtKB-ARBA"/>
</dbReference>
<dbReference type="EC" id="4.3.1.17" evidence="6"/>
<comment type="cofactor">
    <cofactor evidence="1 6">
        <name>pyridoxal 5'-phosphate</name>
        <dbReference type="ChEBI" id="CHEBI:597326"/>
    </cofactor>
</comment>
<keyword evidence="4 6" id="KW-0456">Lyase</keyword>
<comment type="function">
    <text evidence="6">TdcB also dehydrates serine to yield pyruvate via analogous enamine/imine intermediates.</text>
</comment>
<evidence type="ECO:0000313" key="9">
    <source>
        <dbReference type="Proteomes" id="UP000092839"/>
    </source>
</evidence>
<keyword evidence="3 6" id="KW-0663">Pyridoxal phosphate</keyword>
<dbReference type="Proteomes" id="UP000092839">
    <property type="component" value="Chromosome"/>
</dbReference>
<comment type="similarity">
    <text evidence="2 6">Belongs to the serine/threonine dehydratase family.</text>
</comment>
<evidence type="ECO:0000256" key="6">
    <source>
        <dbReference type="RuleBase" id="RU363083"/>
    </source>
</evidence>
<dbReference type="Gene3D" id="3.30.70.260">
    <property type="match status" value="1"/>
</dbReference>
<evidence type="ECO:0000313" key="8">
    <source>
        <dbReference type="EMBL" id="ANW05869.1"/>
    </source>
</evidence>
<proteinExistence type="inferred from homology"/>
<comment type="catalytic activity">
    <reaction evidence="6">
        <text>L-threonine = 2-oxobutanoate + NH4(+)</text>
        <dbReference type="Rhea" id="RHEA:22108"/>
        <dbReference type="ChEBI" id="CHEBI:16763"/>
        <dbReference type="ChEBI" id="CHEBI:28938"/>
        <dbReference type="ChEBI" id="CHEBI:57926"/>
        <dbReference type="EC" id="4.3.1.19"/>
    </reaction>
</comment>
<gene>
    <name evidence="8" type="ORF">LMTR13_26075</name>
</gene>
<dbReference type="FunFam" id="3.40.50.1100:FF:000005">
    <property type="entry name" value="Threonine dehydratase catabolic"/>
    <property type="match status" value="1"/>
</dbReference>
<comment type="catalytic activity">
    <reaction evidence="5 6">
        <text>L-serine = pyruvate + NH4(+)</text>
        <dbReference type="Rhea" id="RHEA:19169"/>
        <dbReference type="ChEBI" id="CHEBI:15361"/>
        <dbReference type="ChEBI" id="CHEBI:28938"/>
        <dbReference type="ChEBI" id="CHEBI:33384"/>
        <dbReference type="EC" id="4.3.1.17"/>
    </reaction>
</comment>
<dbReference type="InterPro" id="IPR045865">
    <property type="entry name" value="ACT-like_dom_sf"/>
</dbReference>
<dbReference type="UniPathway" id="UPA00052">
    <property type="reaction ID" value="UER00507"/>
</dbReference>
<dbReference type="InterPro" id="IPR036052">
    <property type="entry name" value="TrpB-like_PALP_sf"/>
</dbReference>
<dbReference type="Gene3D" id="3.40.50.1100">
    <property type="match status" value="2"/>
</dbReference>
<comment type="pathway">
    <text evidence="6">Amino-acid degradation; L-threonine degradation via propanoate pathway; propanoate from L-threonine: step 1/4.</text>
</comment>
<dbReference type="EMBL" id="CP016428">
    <property type="protein sequence ID" value="ANW05869.1"/>
    <property type="molecule type" value="Genomic_DNA"/>
</dbReference>
<protein>
    <recommendedName>
        <fullName evidence="6">L-threonine dehydratase catabolic TdcB</fullName>
        <ecNumber evidence="6">4.3.1.17</ecNumber>
        <ecNumber evidence="6">4.3.1.19</ecNumber>
    </recommendedName>
    <alternativeName>
        <fullName evidence="6">L-serine dehydratase</fullName>
    </alternativeName>
    <alternativeName>
        <fullName evidence="6">Threonine deaminase</fullName>
    </alternativeName>
</protein>
<keyword evidence="6" id="KW-0547">Nucleotide-binding</keyword>
<dbReference type="GO" id="GO:0000166">
    <property type="term" value="F:nucleotide binding"/>
    <property type="evidence" value="ECO:0007669"/>
    <property type="project" value="UniProtKB-KW"/>
</dbReference>
<dbReference type="Pfam" id="PF00291">
    <property type="entry name" value="PALP"/>
    <property type="match status" value="1"/>
</dbReference>
<organism evidence="8 9">
    <name type="scientific">Bradyrhizobium icense</name>
    <dbReference type="NCBI Taxonomy" id="1274631"/>
    <lineage>
        <taxon>Bacteria</taxon>
        <taxon>Pseudomonadati</taxon>
        <taxon>Pseudomonadota</taxon>
        <taxon>Alphaproteobacteria</taxon>
        <taxon>Hyphomicrobiales</taxon>
        <taxon>Nitrobacteraceae</taxon>
        <taxon>Bradyrhizobium</taxon>
    </lineage>
</organism>
<comment type="function">
    <text evidence="6">Catalyzes the anaerobic formation of alpha-ketobutyrate and ammonia from threonine in a two-step reaction. The first step involved a dehydration of threonine and a production of enamine intermediates (aminocrotonate), which tautomerizes to its imine form (iminobutyrate). Both intermediates are unstable and short-lived. The second step is the nonenzymatic hydrolysis of the enamine/imine intermediates to form 2-ketobutyrate and free ammonia. In the low water environment of the cell, the second step is accelerated by RidA.</text>
</comment>
<feature type="domain" description="ACT" evidence="7">
    <location>
        <begin position="324"/>
        <end position="398"/>
    </location>
</feature>
<evidence type="ECO:0000256" key="4">
    <source>
        <dbReference type="ARBA" id="ARBA00023239"/>
    </source>
</evidence>
<dbReference type="NCBIfam" id="TIGR01127">
    <property type="entry name" value="ilvA_1Cterm"/>
    <property type="match status" value="1"/>
</dbReference>
<dbReference type="InterPro" id="IPR050147">
    <property type="entry name" value="Ser/Thr_Dehydratase"/>
</dbReference>
<dbReference type="KEGG" id="bic:LMTR13_26075"/>
<dbReference type="SUPFAM" id="SSF55021">
    <property type="entry name" value="ACT-like"/>
    <property type="match status" value="1"/>
</dbReference>
<dbReference type="InterPro" id="IPR044561">
    <property type="entry name" value="ACT_ThrD-II-like"/>
</dbReference>
<dbReference type="GO" id="GO:0003941">
    <property type="term" value="F:L-serine ammonia-lyase activity"/>
    <property type="evidence" value="ECO:0007669"/>
    <property type="project" value="UniProtKB-EC"/>
</dbReference>
<dbReference type="STRING" id="1274631.LMTR13_26075"/>
<dbReference type="GO" id="GO:0009097">
    <property type="term" value="P:isoleucine biosynthetic process"/>
    <property type="evidence" value="ECO:0007669"/>
    <property type="project" value="TreeGrafter"/>
</dbReference>
<dbReference type="PROSITE" id="PS51671">
    <property type="entry name" value="ACT"/>
    <property type="match status" value="1"/>
</dbReference>
<dbReference type="CDD" id="cd04886">
    <property type="entry name" value="ACT_ThrD-II-like"/>
    <property type="match status" value="1"/>
</dbReference>
<dbReference type="Pfam" id="PF01842">
    <property type="entry name" value="ACT"/>
    <property type="match status" value="1"/>
</dbReference>
<dbReference type="GO" id="GO:0004794">
    <property type="term" value="F:threonine deaminase activity"/>
    <property type="evidence" value="ECO:0007669"/>
    <property type="project" value="UniProtKB-EC"/>
</dbReference>
<evidence type="ECO:0000256" key="3">
    <source>
        <dbReference type="ARBA" id="ARBA00022898"/>
    </source>
</evidence>
<dbReference type="GO" id="GO:0006565">
    <property type="term" value="P:L-serine catabolic process"/>
    <property type="evidence" value="ECO:0007669"/>
    <property type="project" value="TreeGrafter"/>
</dbReference>
<evidence type="ECO:0000256" key="5">
    <source>
        <dbReference type="ARBA" id="ARBA00049406"/>
    </source>
</evidence>
<dbReference type="EC" id="4.3.1.19" evidence="6"/>
<evidence type="ECO:0000256" key="1">
    <source>
        <dbReference type="ARBA" id="ARBA00001933"/>
    </source>
</evidence>
<evidence type="ECO:0000259" key="7">
    <source>
        <dbReference type="PROSITE" id="PS51671"/>
    </source>
</evidence>
<dbReference type="AlphaFoldDB" id="A0A1B1USU3"/>
<dbReference type="CDD" id="cd01562">
    <property type="entry name" value="Thr-dehyd"/>
    <property type="match status" value="1"/>
</dbReference>